<evidence type="ECO:0000313" key="1">
    <source>
        <dbReference type="EMBL" id="KRH95107.1"/>
    </source>
</evidence>
<organism evidence="1 2">
    <name type="scientific">Pseudoloma neurophilia</name>
    <dbReference type="NCBI Taxonomy" id="146866"/>
    <lineage>
        <taxon>Eukaryota</taxon>
        <taxon>Fungi</taxon>
        <taxon>Fungi incertae sedis</taxon>
        <taxon>Microsporidia</taxon>
        <taxon>Pseudoloma</taxon>
    </lineage>
</organism>
<dbReference type="Proteomes" id="UP000051530">
    <property type="component" value="Unassembled WGS sequence"/>
</dbReference>
<sequence>MKLNFYHKLDLSKSTVIEFHHPKPKRKRQQDDNYDFDDKLIEHMEHEDELVQIESNVENFFVYQGTMEEHSQIVLKRYEQRLKKTVKPKTIKIKDQTQQFAENFSLKMINYYNESKSYLENEIKSIATSKFRLHDDMEIVPQKEIRIAKSSYLIESLIILESFFTTKSFQDITADLVINKGPVLEQSDLEKIIARNKAGIDIKQKEIDEMIQELNERKIRDEQQNLIFSKKNLVQIAELVDKKMKDDFLHAMAGHKKRETHRILRKNMTREALHLLSTFDIDHLKKLLAKIDLIKMPKKKA</sequence>
<protein>
    <submittedName>
        <fullName evidence="1">Uncharacterized protein</fullName>
    </submittedName>
</protein>
<gene>
    <name evidence="1" type="ORF">M153_3100036838</name>
</gene>
<name>A0A0R0M0X2_9MICR</name>
<dbReference type="EMBL" id="LGUB01000006">
    <property type="protein sequence ID" value="KRH95107.1"/>
    <property type="molecule type" value="Genomic_DNA"/>
</dbReference>
<reference evidence="1 2" key="1">
    <citation type="submission" date="2015-07" db="EMBL/GenBank/DDBJ databases">
        <title>The genome of Pseudoloma neurophilia, a relevant intracellular parasite of the zebrafish.</title>
        <authorList>
            <person name="Ndikumana S."/>
            <person name="Pelin A."/>
            <person name="Sanders J."/>
            <person name="Corradi N."/>
        </authorList>
    </citation>
    <scope>NUCLEOTIDE SEQUENCE [LARGE SCALE GENOMIC DNA]</scope>
    <source>
        <strain evidence="1 2">MK1</strain>
    </source>
</reference>
<dbReference type="VEuPathDB" id="MicrosporidiaDB:M153_3100036838"/>
<dbReference type="OrthoDB" id="2196297at2759"/>
<evidence type="ECO:0000313" key="2">
    <source>
        <dbReference type="Proteomes" id="UP000051530"/>
    </source>
</evidence>
<proteinExistence type="predicted"/>
<accession>A0A0R0M0X2</accession>
<keyword evidence="2" id="KW-1185">Reference proteome</keyword>
<comment type="caution">
    <text evidence="1">The sequence shown here is derived from an EMBL/GenBank/DDBJ whole genome shotgun (WGS) entry which is preliminary data.</text>
</comment>
<dbReference type="AlphaFoldDB" id="A0A0R0M0X2"/>